<dbReference type="OrthoDB" id="25149at2759"/>
<evidence type="ECO:0000256" key="3">
    <source>
        <dbReference type="ARBA" id="ARBA00022777"/>
    </source>
</evidence>
<keyword evidence="7" id="KW-1185">Reference proteome</keyword>
<keyword evidence="4" id="KW-0067">ATP-binding</keyword>
<dbReference type="Pfam" id="PF04263">
    <property type="entry name" value="TPK_catalytic"/>
    <property type="match status" value="1"/>
</dbReference>
<evidence type="ECO:0000259" key="5">
    <source>
        <dbReference type="Pfam" id="PF04263"/>
    </source>
</evidence>
<reference evidence="6 7" key="1">
    <citation type="journal article" date="2015" name="Genome Biol. Evol.">
        <title>Phylogenomic analyses indicate that early fungi evolved digesting cell walls of algal ancestors of land plants.</title>
        <authorList>
            <person name="Chang Y."/>
            <person name="Wang S."/>
            <person name="Sekimoto S."/>
            <person name="Aerts A.L."/>
            <person name="Choi C."/>
            <person name="Clum A."/>
            <person name="LaButti K.M."/>
            <person name="Lindquist E.A."/>
            <person name="Yee Ngan C."/>
            <person name="Ohm R.A."/>
            <person name="Salamov A.A."/>
            <person name="Grigoriev I.V."/>
            <person name="Spatafora J.W."/>
            <person name="Berbee M.L."/>
        </authorList>
    </citation>
    <scope>NUCLEOTIDE SEQUENCE [LARGE SCALE GENOMIC DNA]</scope>
    <source>
        <strain evidence="6 7">JEL478</strain>
    </source>
</reference>
<dbReference type="AlphaFoldDB" id="A0A138ZWB1"/>
<dbReference type="GO" id="GO:0006772">
    <property type="term" value="P:thiamine metabolic process"/>
    <property type="evidence" value="ECO:0007669"/>
    <property type="project" value="InterPro"/>
</dbReference>
<dbReference type="GO" id="GO:0004788">
    <property type="term" value="F:thiamine diphosphokinase activity"/>
    <property type="evidence" value="ECO:0007669"/>
    <property type="project" value="InterPro"/>
</dbReference>
<dbReference type="GO" id="GO:0005524">
    <property type="term" value="F:ATP binding"/>
    <property type="evidence" value="ECO:0007669"/>
    <property type="project" value="UniProtKB-KW"/>
</dbReference>
<dbReference type="PANTHER" id="PTHR13622:SF8">
    <property type="entry name" value="THIAMIN PYROPHOSPHOKINASE 1"/>
    <property type="match status" value="1"/>
</dbReference>
<evidence type="ECO:0000256" key="1">
    <source>
        <dbReference type="ARBA" id="ARBA00022679"/>
    </source>
</evidence>
<evidence type="ECO:0000313" key="6">
    <source>
        <dbReference type="EMBL" id="KXS08777.1"/>
    </source>
</evidence>
<accession>A0A138ZWB1</accession>
<dbReference type="Proteomes" id="UP000070544">
    <property type="component" value="Unassembled WGS sequence"/>
</dbReference>
<evidence type="ECO:0000313" key="7">
    <source>
        <dbReference type="Proteomes" id="UP000070544"/>
    </source>
</evidence>
<keyword evidence="2" id="KW-0547">Nucleotide-binding</keyword>
<dbReference type="OMA" id="CIAWIAN"/>
<dbReference type="SUPFAM" id="SSF63999">
    <property type="entry name" value="Thiamin pyrophosphokinase, catalytic domain"/>
    <property type="match status" value="1"/>
</dbReference>
<organism evidence="6 7">
    <name type="scientific">Gonapodya prolifera (strain JEL478)</name>
    <name type="common">Monoblepharis prolifera</name>
    <dbReference type="NCBI Taxonomy" id="1344416"/>
    <lineage>
        <taxon>Eukaryota</taxon>
        <taxon>Fungi</taxon>
        <taxon>Fungi incertae sedis</taxon>
        <taxon>Chytridiomycota</taxon>
        <taxon>Chytridiomycota incertae sedis</taxon>
        <taxon>Monoblepharidomycetes</taxon>
        <taxon>Monoblepharidales</taxon>
        <taxon>Gonapodyaceae</taxon>
        <taxon>Gonapodya</taxon>
    </lineage>
</organism>
<name>A0A138ZWB1_GONPJ</name>
<gene>
    <name evidence="6" type="ORF">M427DRAFT_90685</name>
</gene>
<proteinExistence type="predicted"/>
<dbReference type="PANTHER" id="PTHR13622">
    <property type="entry name" value="THIAMIN PYROPHOSPHOKINASE"/>
    <property type="match status" value="1"/>
</dbReference>
<keyword evidence="1" id="KW-0808">Transferase</keyword>
<feature type="non-terminal residue" evidence="6">
    <location>
        <position position="1"/>
    </location>
</feature>
<dbReference type="GO" id="GO:0009229">
    <property type="term" value="P:thiamine diphosphate biosynthetic process"/>
    <property type="evidence" value="ECO:0007669"/>
    <property type="project" value="InterPro"/>
</dbReference>
<protein>
    <submittedName>
        <fullName evidence="6">Thiamin pyrophosphokinase</fullName>
    </submittedName>
</protein>
<feature type="domain" description="Thiamin pyrophosphokinase catalytic" evidence="5">
    <location>
        <begin position="34"/>
        <end position="133"/>
    </location>
</feature>
<evidence type="ECO:0000256" key="2">
    <source>
        <dbReference type="ARBA" id="ARBA00022741"/>
    </source>
</evidence>
<dbReference type="NCBIfam" id="TIGR01378">
    <property type="entry name" value="thi_PPkinase"/>
    <property type="match status" value="1"/>
</dbReference>
<dbReference type="CDD" id="cd07995">
    <property type="entry name" value="TPK"/>
    <property type="match status" value="1"/>
</dbReference>
<dbReference type="Gene3D" id="3.40.50.10240">
    <property type="entry name" value="Thiamin pyrophosphokinase, catalytic domain"/>
    <property type="match status" value="1"/>
</dbReference>
<dbReference type="InterPro" id="IPR007371">
    <property type="entry name" value="TPK_catalytic"/>
</dbReference>
<sequence>PAAIHACSGHEQGREKQRYALIILNQPLIGREWFENVWNSCDLRICADGGANRLFDGYIPHHIAGDLDSLRPPVRAFYESRGTHVHAFSDQDSTDLGKCVAVVRELPPHTLILLPALSGRFDHVMASIQTVYEIQ</sequence>
<dbReference type="STRING" id="1344416.A0A138ZWB1"/>
<dbReference type="InterPro" id="IPR006282">
    <property type="entry name" value="Thi_PPkinase"/>
</dbReference>
<keyword evidence="3 6" id="KW-0418">Kinase</keyword>
<dbReference type="EMBL" id="KQ966009">
    <property type="protein sequence ID" value="KXS08777.1"/>
    <property type="molecule type" value="Genomic_DNA"/>
</dbReference>
<feature type="non-terminal residue" evidence="6">
    <location>
        <position position="135"/>
    </location>
</feature>
<evidence type="ECO:0000256" key="4">
    <source>
        <dbReference type="ARBA" id="ARBA00022840"/>
    </source>
</evidence>
<dbReference type="InterPro" id="IPR036759">
    <property type="entry name" value="TPK_catalytic_sf"/>
</dbReference>
<dbReference type="GO" id="GO:0016301">
    <property type="term" value="F:kinase activity"/>
    <property type="evidence" value="ECO:0007669"/>
    <property type="project" value="UniProtKB-KW"/>
</dbReference>